<name>A0A1T1AN21_RHOFE</name>
<dbReference type="RefSeq" id="WP_078363311.1">
    <property type="nucleotide sequence ID" value="NZ_MTJN01000002.1"/>
</dbReference>
<dbReference type="SUPFAM" id="SSF54975">
    <property type="entry name" value="Acylphosphatase/BLUF domain-like"/>
    <property type="match status" value="1"/>
</dbReference>
<dbReference type="GO" id="GO:0071949">
    <property type="term" value="F:FAD binding"/>
    <property type="evidence" value="ECO:0007669"/>
    <property type="project" value="InterPro"/>
</dbReference>
<dbReference type="Proteomes" id="UP000190750">
    <property type="component" value="Unassembled WGS sequence"/>
</dbReference>
<reference evidence="2 3" key="1">
    <citation type="submission" date="2017-01" db="EMBL/GenBank/DDBJ databases">
        <title>Genome sequencing of Rhodoferax fermentans JCM 7819.</title>
        <authorList>
            <person name="Kim Y.J."/>
            <person name="Farh M.E.-A."/>
            <person name="Yang D.-C."/>
        </authorList>
    </citation>
    <scope>NUCLEOTIDE SEQUENCE [LARGE SCALE GENOMIC DNA]</scope>
    <source>
        <strain evidence="2 3">JCM 7819</strain>
    </source>
</reference>
<protein>
    <recommendedName>
        <fullName evidence="1">BLUF domain-containing protein</fullName>
    </recommendedName>
</protein>
<dbReference type="STRING" id="28066.RF819_01370"/>
<gene>
    <name evidence="2" type="ORF">RF819_01370</name>
</gene>
<dbReference type="Gene3D" id="3.30.70.100">
    <property type="match status" value="1"/>
</dbReference>
<dbReference type="Pfam" id="PF04940">
    <property type="entry name" value="BLUF"/>
    <property type="match status" value="1"/>
</dbReference>
<evidence type="ECO:0000313" key="3">
    <source>
        <dbReference type="Proteomes" id="UP000190750"/>
    </source>
</evidence>
<accession>A0A1T1AN21</accession>
<dbReference type="GO" id="GO:0009882">
    <property type="term" value="F:blue light photoreceptor activity"/>
    <property type="evidence" value="ECO:0007669"/>
    <property type="project" value="InterPro"/>
</dbReference>
<evidence type="ECO:0000313" key="2">
    <source>
        <dbReference type="EMBL" id="OOV05532.1"/>
    </source>
</evidence>
<feature type="domain" description="BLUF" evidence="1">
    <location>
        <begin position="10"/>
        <end position="101"/>
    </location>
</feature>
<dbReference type="InterPro" id="IPR036046">
    <property type="entry name" value="Acylphosphatase-like_dom_sf"/>
</dbReference>
<dbReference type="InterPro" id="IPR007024">
    <property type="entry name" value="BLUF_domain"/>
</dbReference>
<sequence>MDETRQRIQLVRLLYVSRAVGPQTTAVTDSILSVAQSANRQRGITGVLCQGQGLYLQVLEGERGVINALYNRITQDRRHQDVQLLLLEEISQRRYADWAMAHVLLADDDPMVQLHHPEFDPYSAPGASVLKMVADLVAKGERIRKTSV</sequence>
<organism evidence="2 3">
    <name type="scientific">Rhodoferax fermentans</name>
    <dbReference type="NCBI Taxonomy" id="28066"/>
    <lineage>
        <taxon>Bacteria</taxon>
        <taxon>Pseudomonadati</taxon>
        <taxon>Pseudomonadota</taxon>
        <taxon>Betaproteobacteria</taxon>
        <taxon>Burkholderiales</taxon>
        <taxon>Comamonadaceae</taxon>
        <taxon>Rhodoferax</taxon>
    </lineage>
</organism>
<keyword evidence="3" id="KW-1185">Reference proteome</keyword>
<proteinExistence type="predicted"/>
<dbReference type="SMART" id="SM01034">
    <property type="entry name" value="BLUF"/>
    <property type="match status" value="1"/>
</dbReference>
<evidence type="ECO:0000259" key="1">
    <source>
        <dbReference type="PROSITE" id="PS50925"/>
    </source>
</evidence>
<dbReference type="OrthoDB" id="557705at2"/>
<dbReference type="PROSITE" id="PS50925">
    <property type="entry name" value="BLUF"/>
    <property type="match status" value="1"/>
</dbReference>
<dbReference type="AlphaFoldDB" id="A0A1T1AN21"/>
<dbReference type="EMBL" id="MTJN01000002">
    <property type="protein sequence ID" value="OOV05532.1"/>
    <property type="molecule type" value="Genomic_DNA"/>
</dbReference>
<comment type="caution">
    <text evidence="2">The sequence shown here is derived from an EMBL/GenBank/DDBJ whole genome shotgun (WGS) entry which is preliminary data.</text>
</comment>